<evidence type="ECO:0000313" key="2">
    <source>
        <dbReference type="Proteomes" id="UP001158576"/>
    </source>
</evidence>
<proteinExistence type="predicted"/>
<sequence length="122" mass="14083">MSLTNVAELRLKTAENRAKIGEKKVKTPVDLFDAKSYCEKQKQKYIASVLGKPEHPSLSNVKMPGQLGIERIRQQMRDSRDPDLQKILFIERKEMESRKIKTEKKEPGLDVQVTTVTPVYHF</sequence>
<protein>
    <submittedName>
        <fullName evidence="1">Oidioi.mRNA.OKI2018_I69.chr1.g482.t1.cds</fullName>
    </submittedName>
</protein>
<keyword evidence="2" id="KW-1185">Reference proteome</keyword>
<name>A0ABN7SPE0_OIKDI</name>
<reference evidence="1 2" key="1">
    <citation type="submission" date="2021-04" db="EMBL/GenBank/DDBJ databases">
        <authorList>
            <person name="Bliznina A."/>
        </authorList>
    </citation>
    <scope>NUCLEOTIDE SEQUENCE [LARGE SCALE GENOMIC DNA]</scope>
</reference>
<gene>
    <name evidence="1" type="ORF">OKIOD_LOCUS9247</name>
</gene>
<accession>A0ABN7SPE0</accession>
<dbReference type="EMBL" id="OU015566">
    <property type="protein sequence ID" value="CAG5102821.1"/>
    <property type="molecule type" value="Genomic_DNA"/>
</dbReference>
<dbReference type="Proteomes" id="UP001158576">
    <property type="component" value="Chromosome 1"/>
</dbReference>
<organism evidence="1 2">
    <name type="scientific">Oikopleura dioica</name>
    <name type="common">Tunicate</name>
    <dbReference type="NCBI Taxonomy" id="34765"/>
    <lineage>
        <taxon>Eukaryota</taxon>
        <taxon>Metazoa</taxon>
        <taxon>Chordata</taxon>
        <taxon>Tunicata</taxon>
        <taxon>Appendicularia</taxon>
        <taxon>Copelata</taxon>
        <taxon>Oikopleuridae</taxon>
        <taxon>Oikopleura</taxon>
    </lineage>
</organism>
<evidence type="ECO:0000313" key="1">
    <source>
        <dbReference type="EMBL" id="CAG5102821.1"/>
    </source>
</evidence>